<evidence type="ECO:0000256" key="1">
    <source>
        <dbReference type="ARBA" id="ARBA00004434"/>
    </source>
</evidence>
<keyword evidence="10 13" id="KW-0472">Membrane</keyword>
<keyword evidence="3" id="KW-0679">Respiratory chain</keyword>
<keyword evidence="6" id="KW-0999">Mitochondrion inner membrane</keyword>
<evidence type="ECO:0000256" key="3">
    <source>
        <dbReference type="ARBA" id="ARBA00022660"/>
    </source>
</evidence>
<evidence type="ECO:0000256" key="5">
    <source>
        <dbReference type="ARBA" id="ARBA00022729"/>
    </source>
</evidence>
<evidence type="ECO:0000256" key="13">
    <source>
        <dbReference type="SAM" id="Phobius"/>
    </source>
</evidence>
<evidence type="ECO:0000256" key="9">
    <source>
        <dbReference type="ARBA" id="ARBA00023128"/>
    </source>
</evidence>
<evidence type="ECO:0000313" key="15">
    <source>
        <dbReference type="Proteomes" id="UP000694406"/>
    </source>
</evidence>
<organism evidence="14 15">
    <name type="scientific">Laticauda laticaudata</name>
    <name type="common">Blue-ringed sea krait</name>
    <name type="synonym">Blue-lipped sea krait</name>
    <dbReference type="NCBI Taxonomy" id="8630"/>
    <lineage>
        <taxon>Eukaryota</taxon>
        <taxon>Metazoa</taxon>
        <taxon>Chordata</taxon>
        <taxon>Craniata</taxon>
        <taxon>Vertebrata</taxon>
        <taxon>Euteleostomi</taxon>
        <taxon>Lepidosauria</taxon>
        <taxon>Squamata</taxon>
        <taxon>Bifurcata</taxon>
        <taxon>Unidentata</taxon>
        <taxon>Episquamata</taxon>
        <taxon>Toxicofera</taxon>
        <taxon>Serpentes</taxon>
        <taxon>Colubroidea</taxon>
        <taxon>Elapidae</taxon>
        <taxon>Laticaudinae</taxon>
        <taxon>Laticauda</taxon>
    </lineage>
</organism>
<evidence type="ECO:0000313" key="14">
    <source>
        <dbReference type="Ensembl" id="ENSLLTP00000015941.1"/>
    </source>
</evidence>
<keyword evidence="8 13" id="KW-1133">Transmembrane helix</keyword>
<evidence type="ECO:0000256" key="12">
    <source>
        <dbReference type="SAM" id="MobiDB-lite"/>
    </source>
</evidence>
<keyword evidence="15" id="KW-1185">Reference proteome</keyword>
<name>A0A8C5SFV0_LATLA</name>
<sequence>GNRGSHQPPSVFFAGRLHPASEEPESEEPLCFTKSPANPRRWTTRQSMGSDHQQPFWRAMLISLTMAAILLWCYLRPETEMDQRSWLPSPFHSKMCSLGLTGKTEVQHTPGAHQVRESWHLTT</sequence>
<dbReference type="InterPro" id="IPR029160">
    <property type="entry name" value="UQCC4"/>
</dbReference>
<protein>
    <submittedName>
        <fullName evidence="14">Uncharacterized protein</fullName>
    </submittedName>
</protein>
<comment type="subcellular location">
    <subcellularLocation>
        <location evidence="1">Mitochondrion inner membrane</location>
        <topology evidence="1">Single-pass membrane protein</topology>
    </subcellularLocation>
</comment>
<keyword evidence="9" id="KW-0496">Mitochondrion</keyword>
<feature type="transmembrane region" description="Helical" evidence="13">
    <location>
        <begin position="56"/>
        <end position="75"/>
    </location>
</feature>
<keyword evidence="7" id="KW-0249">Electron transport</keyword>
<dbReference type="GO" id="GO:0005743">
    <property type="term" value="C:mitochondrial inner membrane"/>
    <property type="evidence" value="ECO:0007669"/>
    <property type="project" value="UniProtKB-SubCell"/>
</dbReference>
<dbReference type="AlphaFoldDB" id="A0A8C5SFV0"/>
<evidence type="ECO:0000256" key="6">
    <source>
        <dbReference type="ARBA" id="ARBA00022792"/>
    </source>
</evidence>
<reference evidence="14" key="1">
    <citation type="submission" date="2025-08" db="UniProtKB">
        <authorList>
            <consortium name="Ensembl"/>
        </authorList>
    </citation>
    <scope>IDENTIFICATION</scope>
</reference>
<comment type="similarity">
    <text evidence="11">Belongs to the UQCC4 family.</text>
</comment>
<keyword evidence="5" id="KW-0732">Signal</keyword>
<evidence type="ECO:0000256" key="11">
    <source>
        <dbReference type="ARBA" id="ARBA00034713"/>
    </source>
</evidence>
<accession>A0A8C5SFV0</accession>
<dbReference type="PANTHER" id="PTHR35268:SF1">
    <property type="entry name" value="UBIQUINOL-CYTOCHROME-C REDUCTASE COMPLEX ASSEMBLY FACTOR 4"/>
    <property type="match status" value="1"/>
</dbReference>
<proteinExistence type="inferred from homology"/>
<dbReference type="PANTHER" id="PTHR35268">
    <property type="entry name" value="PROTEIN CCSMST1"/>
    <property type="match status" value="1"/>
</dbReference>
<dbReference type="Pfam" id="PF15013">
    <property type="entry name" value="CCSMST1"/>
    <property type="match status" value="1"/>
</dbReference>
<dbReference type="PRINTS" id="PR02042">
    <property type="entry name" value="CCSMST1"/>
</dbReference>
<evidence type="ECO:0000256" key="4">
    <source>
        <dbReference type="ARBA" id="ARBA00022692"/>
    </source>
</evidence>
<dbReference type="Ensembl" id="ENSLLTT00000016553.1">
    <property type="protein sequence ID" value="ENSLLTP00000015941.1"/>
    <property type="gene ID" value="ENSLLTG00000012195.1"/>
</dbReference>
<reference evidence="14" key="2">
    <citation type="submission" date="2025-09" db="UniProtKB">
        <authorList>
            <consortium name="Ensembl"/>
        </authorList>
    </citation>
    <scope>IDENTIFICATION</scope>
</reference>
<keyword evidence="4 13" id="KW-0812">Transmembrane</keyword>
<evidence type="ECO:0000256" key="10">
    <source>
        <dbReference type="ARBA" id="ARBA00023136"/>
    </source>
</evidence>
<keyword evidence="2" id="KW-0813">Transport</keyword>
<feature type="region of interest" description="Disordered" evidence="12">
    <location>
        <begin position="1"/>
        <end position="49"/>
    </location>
</feature>
<dbReference type="Proteomes" id="UP000694406">
    <property type="component" value="Unplaced"/>
</dbReference>
<dbReference type="GeneTree" id="ENSGT00960000191310"/>
<dbReference type="InterPro" id="IPR023248">
    <property type="entry name" value="UQCC4_vert"/>
</dbReference>
<evidence type="ECO:0000256" key="7">
    <source>
        <dbReference type="ARBA" id="ARBA00022982"/>
    </source>
</evidence>
<evidence type="ECO:0000256" key="2">
    <source>
        <dbReference type="ARBA" id="ARBA00022448"/>
    </source>
</evidence>
<evidence type="ECO:0000256" key="8">
    <source>
        <dbReference type="ARBA" id="ARBA00022989"/>
    </source>
</evidence>